<gene>
    <name evidence="2" type="ORF">UJA718_LOCUS46204</name>
</gene>
<accession>A0A821VX52</accession>
<keyword evidence="3" id="KW-1185">Reference proteome</keyword>
<evidence type="ECO:0000313" key="2">
    <source>
        <dbReference type="EMBL" id="CAF4916309.1"/>
    </source>
</evidence>
<organism evidence="2 3">
    <name type="scientific">Rotaria socialis</name>
    <dbReference type="NCBI Taxonomy" id="392032"/>
    <lineage>
        <taxon>Eukaryota</taxon>
        <taxon>Metazoa</taxon>
        <taxon>Spiralia</taxon>
        <taxon>Gnathifera</taxon>
        <taxon>Rotifera</taxon>
        <taxon>Eurotatoria</taxon>
        <taxon>Bdelloidea</taxon>
        <taxon>Philodinida</taxon>
        <taxon>Philodinidae</taxon>
        <taxon>Rotaria</taxon>
    </lineage>
</organism>
<sequence>FYEYLFCFSLGLLGQKGDRGLDGRPGAPGLPGTPGPKGECIQPEPIVGRPGFKGDQGQ</sequence>
<evidence type="ECO:0000313" key="3">
    <source>
        <dbReference type="Proteomes" id="UP000663873"/>
    </source>
</evidence>
<dbReference type="Proteomes" id="UP000663873">
    <property type="component" value="Unassembled WGS sequence"/>
</dbReference>
<dbReference type="AlphaFoldDB" id="A0A821VX52"/>
<proteinExistence type="predicted"/>
<name>A0A821VX52_9BILA</name>
<comment type="caution">
    <text evidence="2">The sequence shown here is derived from an EMBL/GenBank/DDBJ whole genome shotgun (WGS) entry which is preliminary data.</text>
</comment>
<feature type="non-terminal residue" evidence="2">
    <location>
        <position position="58"/>
    </location>
</feature>
<evidence type="ECO:0000256" key="1">
    <source>
        <dbReference type="SAM" id="MobiDB-lite"/>
    </source>
</evidence>
<feature type="non-terminal residue" evidence="2">
    <location>
        <position position="1"/>
    </location>
</feature>
<reference evidence="2" key="1">
    <citation type="submission" date="2021-02" db="EMBL/GenBank/DDBJ databases">
        <authorList>
            <person name="Nowell W R."/>
        </authorList>
    </citation>
    <scope>NUCLEOTIDE SEQUENCE</scope>
</reference>
<protein>
    <submittedName>
        <fullName evidence="2">Uncharacterized protein</fullName>
    </submittedName>
</protein>
<dbReference type="EMBL" id="CAJOBP010081466">
    <property type="protein sequence ID" value="CAF4916309.1"/>
    <property type="molecule type" value="Genomic_DNA"/>
</dbReference>
<feature type="region of interest" description="Disordered" evidence="1">
    <location>
        <begin position="16"/>
        <end position="58"/>
    </location>
</feature>